<dbReference type="InterPro" id="IPR051601">
    <property type="entry name" value="Serine_prot/Carboxylest_S33"/>
</dbReference>
<organism evidence="6 7">
    <name type="scientific">Saccharopolyspora cebuensis</name>
    <dbReference type="NCBI Taxonomy" id="418759"/>
    <lineage>
        <taxon>Bacteria</taxon>
        <taxon>Bacillati</taxon>
        <taxon>Actinomycetota</taxon>
        <taxon>Actinomycetes</taxon>
        <taxon>Pseudonocardiales</taxon>
        <taxon>Pseudonocardiaceae</taxon>
        <taxon>Saccharopolyspora</taxon>
    </lineage>
</organism>
<keyword evidence="3 6" id="KW-0378">Hydrolase</keyword>
<dbReference type="SUPFAM" id="SSF53474">
    <property type="entry name" value="alpha/beta-Hydrolases"/>
    <property type="match status" value="1"/>
</dbReference>
<dbReference type="Proteomes" id="UP001564626">
    <property type="component" value="Unassembled WGS sequence"/>
</dbReference>
<sequence length="501" mass="52976">MERRWGAGRSAAVLAVLGLTGTAVGVPAVAAEPGGEPAAQVRWGACPEGVDDPALPARLQCATVPVPLDYGDPGGAKIELTISRLASTDPDQRRGVLLLNPGGPGGTGLDQPEFLASQGMPNSVLDSYDLIGMDTRGVGHSTPVSCGFTTDQAYFGNIPPYAVDEAAVAEQATIAQGVAEQCAANDERLPHLSTANMARDLDEIRAALGEEKASFLGYSYGTALGAAFASMFPERADRIVLDSNIGDTHLTHEGMRRYGRGMEETFPDFARWAAARHGSYGLGRTPEAVRATYFTLAERLDETPVDGINGGLFRLATFASLYNENSYGQMAQTWQSLLDGATAPAEIPPAPAAPSPNDNAWSVFLAVTCNDVEWPEDVGTYQRAVAEDREKHPLYGAAAANIMPCAYWQQGPSEPPVAVNDDGPTNVLVVQNQRDPVTPLRGGELIDEKFGDRSRLVSVDASGHGAYVLGDNPCALNVTTKYLVDGTLPEHDMTCEAPTSG</sequence>
<dbReference type="EMBL" id="JBGEHV010000082">
    <property type="protein sequence ID" value="MEY8043202.1"/>
    <property type="molecule type" value="Genomic_DNA"/>
</dbReference>
<dbReference type="PANTHER" id="PTHR43248">
    <property type="entry name" value="2-SUCCINYL-6-HYDROXY-2,4-CYCLOHEXADIENE-1-CARBOXYLATE SYNTHASE"/>
    <property type="match status" value="1"/>
</dbReference>
<keyword evidence="2 4" id="KW-0732">Signal</keyword>
<dbReference type="InterPro" id="IPR029058">
    <property type="entry name" value="AB_hydrolase_fold"/>
</dbReference>
<dbReference type="GO" id="GO:0016787">
    <property type="term" value="F:hydrolase activity"/>
    <property type="evidence" value="ECO:0007669"/>
    <property type="project" value="UniProtKB-KW"/>
</dbReference>
<proteinExistence type="inferred from homology"/>
<evidence type="ECO:0000256" key="3">
    <source>
        <dbReference type="ARBA" id="ARBA00022801"/>
    </source>
</evidence>
<dbReference type="Pfam" id="PF00561">
    <property type="entry name" value="Abhydrolase_1"/>
    <property type="match status" value="1"/>
</dbReference>
<dbReference type="Gene3D" id="3.40.50.1820">
    <property type="entry name" value="alpha/beta hydrolase"/>
    <property type="match status" value="1"/>
</dbReference>
<dbReference type="InterPro" id="IPR000073">
    <property type="entry name" value="AB_hydrolase_1"/>
</dbReference>
<comment type="similarity">
    <text evidence="1">Belongs to the peptidase S33 family.</text>
</comment>
<dbReference type="PANTHER" id="PTHR43248:SF29">
    <property type="entry name" value="TRIPEPTIDYL AMINOPEPTIDASE"/>
    <property type="match status" value="1"/>
</dbReference>
<evidence type="ECO:0000259" key="5">
    <source>
        <dbReference type="Pfam" id="PF00561"/>
    </source>
</evidence>
<evidence type="ECO:0000256" key="1">
    <source>
        <dbReference type="ARBA" id="ARBA00010088"/>
    </source>
</evidence>
<evidence type="ECO:0000256" key="2">
    <source>
        <dbReference type="ARBA" id="ARBA00022729"/>
    </source>
</evidence>
<keyword evidence="7" id="KW-1185">Reference proteome</keyword>
<dbReference type="RefSeq" id="WP_345368196.1">
    <property type="nucleotide sequence ID" value="NZ_BAABII010000026.1"/>
</dbReference>
<reference evidence="6 7" key="1">
    <citation type="submission" date="2024-08" db="EMBL/GenBank/DDBJ databases">
        <title>Genome mining of Saccharopolyspora cebuensis PGLac3 from Nigerian medicinal plant.</title>
        <authorList>
            <person name="Ezeobiora C.E."/>
            <person name="Igbokwe N.H."/>
            <person name="Amin D.H."/>
            <person name="Mendie U.E."/>
        </authorList>
    </citation>
    <scope>NUCLEOTIDE SEQUENCE [LARGE SCALE GENOMIC DNA]</scope>
    <source>
        <strain evidence="6 7">PGLac3</strain>
    </source>
</reference>
<feature type="signal peptide" evidence="4">
    <location>
        <begin position="1"/>
        <end position="30"/>
    </location>
</feature>
<comment type="caution">
    <text evidence="6">The sequence shown here is derived from an EMBL/GenBank/DDBJ whole genome shotgun (WGS) entry which is preliminary data.</text>
</comment>
<accession>A0ABV4CQ24</accession>
<name>A0ABV4CQ24_9PSEU</name>
<feature type="chain" id="PRO_5047419273" evidence="4">
    <location>
        <begin position="31"/>
        <end position="501"/>
    </location>
</feature>
<protein>
    <submittedName>
        <fullName evidence="6">Alpha/beta hydrolase</fullName>
    </submittedName>
</protein>
<evidence type="ECO:0000313" key="7">
    <source>
        <dbReference type="Proteomes" id="UP001564626"/>
    </source>
</evidence>
<gene>
    <name evidence="6" type="ORF">AB8O55_27650</name>
</gene>
<evidence type="ECO:0000256" key="4">
    <source>
        <dbReference type="SAM" id="SignalP"/>
    </source>
</evidence>
<feature type="domain" description="AB hydrolase-1" evidence="5">
    <location>
        <begin position="96"/>
        <end position="470"/>
    </location>
</feature>
<evidence type="ECO:0000313" key="6">
    <source>
        <dbReference type="EMBL" id="MEY8043202.1"/>
    </source>
</evidence>